<dbReference type="PANTHER" id="PTHR38773">
    <property type="entry name" value="PROTEIN SPRT"/>
    <property type="match status" value="1"/>
</dbReference>
<dbReference type="Proteomes" id="UP000305674">
    <property type="component" value="Unassembled WGS sequence"/>
</dbReference>
<dbReference type="GO" id="GO:0006950">
    <property type="term" value="P:response to stress"/>
    <property type="evidence" value="ECO:0007669"/>
    <property type="project" value="UniProtKB-ARBA"/>
</dbReference>
<name>A0A4U1BD23_9GAMM</name>
<keyword evidence="9" id="KW-0645">Protease</keyword>
<dbReference type="EMBL" id="SWCI01000006">
    <property type="protein sequence ID" value="TKB48632.1"/>
    <property type="molecule type" value="Genomic_DNA"/>
</dbReference>
<sequence>MTGVPPALRERVEACYRTAEQALARRFPRPEISLRLRGQSAGAAHLQENRLRFNPVLLAENPDAFLAEVVPHEVAHLLAWQIHGRVRPHGHEWQALMSRVFGCDPRALHSFDVSSVAPATFPYRCGCQEHALTVRRHNKVRRGQARYLCRHCNQPLIPL</sequence>
<reference evidence="9 10" key="1">
    <citation type="submission" date="2019-04" db="EMBL/GenBank/DDBJ databases">
        <authorList>
            <person name="Hwang J.C."/>
        </authorList>
    </citation>
    <scope>NUCLEOTIDE SEQUENCE [LARGE SCALE GENOMIC DNA]</scope>
    <source>
        <strain evidence="9 10">IMCC35001</strain>
    </source>
</reference>
<keyword evidence="9" id="KW-0482">Metalloprotease</keyword>
<dbReference type="RefSeq" id="WP_136853309.1">
    <property type="nucleotide sequence ID" value="NZ_SWCI01000006.1"/>
</dbReference>
<evidence type="ECO:0000256" key="2">
    <source>
        <dbReference type="ARBA" id="ARBA00006591"/>
    </source>
</evidence>
<dbReference type="Pfam" id="PF10263">
    <property type="entry name" value="SprT-like"/>
    <property type="match status" value="1"/>
</dbReference>
<comment type="similarity">
    <text evidence="2 7">Belongs to the SprT family.</text>
</comment>
<evidence type="ECO:0000256" key="4">
    <source>
        <dbReference type="ARBA" id="ARBA00022490"/>
    </source>
</evidence>
<evidence type="ECO:0000256" key="5">
    <source>
        <dbReference type="ARBA" id="ARBA00022723"/>
    </source>
</evidence>
<evidence type="ECO:0000256" key="3">
    <source>
        <dbReference type="ARBA" id="ARBA00020082"/>
    </source>
</evidence>
<comment type="caution">
    <text evidence="9">The sequence shown here is derived from an EMBL/GenBank/DDBJ whole genome shotgun (WGS) entry which is preliminary data.</text>
</comment>
<dbReference type="PANTHER" id="PTHR38773:SF1">
    <property type="entry name" value="PROTEIN SPRT"/>
    <property type="match status" value="1"/>
</dbReference>
<comment type="subcellular location">
    <subcellularLocation>
        <location evidence="1 7">Cytoplasm</location>
    </subcellularLocation>
</comment>
<dbReference type="HAMAP" id="MF_00746">
    <property type="entry name" value="SprT"/>
    <property type="match status" value="1"/>
</dbReference>
<dbReference type="InterPro" id="IPR035240">
    <property type="entry name" value="SprT_Zn_ribbon"/>
</dbReference>
<keyword evidence="9" id="KW-0378">Hydrolase</keyword>
<dbReference type="InterPro" id="IPR023483">
    <property type="entry name" value="Uncharacterised_SprT"/>
</dbReference>
<keyword evidence="10" id="KW-1185">Reference proteome</keyword>
<proteinExistence type="inferred from homology"/>
<gene>
    <name evidence="7" type="primary">sprT</name>
    <name evidence="9" type="ORF">FCL40_10765</name>
</gene>
<dbReference type="AlphaFoldDB" id="A0A4U1BD23"/>
<evidence type="ECO:0000256" key="7">
    <source>
        <dbReference type="HAMAP-Rule" id="MF_00746"/>
    </source>
</evidence>
<protein>
    <recommendedName>
        <fullName evidence="3 7">Protein SprT</fullName>
    </recommendedName>
</protein>
<keyword evidence="5 7" id="KW-0479">Metal-binding</keyword>
<keyword evidence="6 7" id="KW-0862">Zinc</keyword>
<dbReference type="OrthoDB" id="267364at2"/>
<evidence type="ECO:0000256" key="6">
    <source>
        <dbReference type="ARBA" id="ARBA00022833"/>
    </source>
</evidence>
<organism evidence="9 10">
    <name type="scientific">Ferrimonas sediminicola</name>
    <dbReference type="NCBI Taxonomy" id="2569538"/>
    <lineage>
        <taxon>Bacteria</taxon>
        <taxon>Pseudomonadati</taxon>
        <taxon>Pseudomonadota</taxon>
        <taxon>Gammaproteobacteria</taxon>
        <taxon>Alteromonadales</taxon>
        <taxon>Ferrimonadaceae</taxon>
        <taxon>Ferrimonas</taxon>
    </lineage>
</organism>
<dbReference type="NCBIfam" id="NF003421">
    <property type="entry name" value="PRK04860.1"/>
    <property type="match status" value="1"/>
</dbReference>
<dbReference type="GO" id="GO:0008237">
    <property type="term" value="F:metallopeptidase activity"/>
    <property type="evidence" value="ECO:0007669"/>
    <property type="project" value="UniProtKB-KW"/>
</dbReference>
<feature type="active site" evidence="7">
    <location>
        <position position="73"/>
    </location>
</feature>
<evidence type="ECO:0000313" key="10">
    <source>
        <dbReference type="Proteomes" id="UP000305674"/>
    </source>
</evidence>
<evidence type="ECO:0000259" key="8">
    <source>
        <dbReference type="SMART" id="SM00731"/>
    </source>
</evidence>
<dbReference type="Pfam" id="PF17283">
    <property type="entry name" value="Zn_ribbon_SprT"/>
    <property type="match status" value="1"/>
</dbReference>
<dbReference type="GO" id="GO:0006508">
    <property type="term" value="P:proteolysis"/>
    <property type="evidence" value="ECO:0007669"/>
    <property type="project" value="UniProtKB-KW"/>
</dbReference>
<dbReference type="GO" id="GO:0005737">
    <property type="term" value="C:cytoplasm"/>
    <property type="evidence" value="ECO:0007669"/>
    <property type="project" value="UniProtKB-SubCell"/>
</dbReference>
<accession>A0A4U1BD23</accession>
<feature type="binding site" evidence="7">
    <location>
        <position position="72"/>
    </location>
    <ligand>
        <name>Zn(2+)</name>
        <dbReference type="ChEBI" id="CHEBI:29105"/>
    </ligand>
</feature>
<dbReference type="GO" id="GO:0008270">
    <property type="term" value="F:zinc ion binding"/>
    <property type="evidence" value="ECO:0007669"/>
    <property type="project" value="UniProtKB-UniRule"/>
</dbReference>
<evidence type="ECO:0000256" key="1">
    <source>
        <dbReference type="ARBA" id="ARBA00004496"/>
    </source>
</evidence>
<feature type="binding site" evidence="7">
    <location>
        <position position="76"/>
    </location>
    <ligand>
        <name>Zn(2+)</name>
        <dbReference type="ChEBI" id="CHEBI:29105"/>
    </ligand>
</feature>
<keyword evidence="4 7" id="KW-0963">Cytoplasm</keyword>
<evidence type="ECO:0000313" key="9">
    <source>
        <dbReference type="EMBL" id="TKB48632.1"/>
    </source>
</evidence>
<feature type="domain" description="SprT-like" evidence="8">
    <location>
        <begin position="10"/>
        <end position="159"/>
    </location>
</feature>
<dbReference type="InterPro" id="IPR006640">
    <property type="entry name" value="SprT-like_domain"/>
</dbReference>
<comment type="cofactor">
    <cofactor evidence="7">
        <name>Zn(2+)</name>
        <dbReference type="ChEBI" id="CHEBI:29105"/>
    </cofactor>
    <text evidence="7">Binds 1 zinc ion.</text>
</comment>
<dbReference type="SMART" id="SM00731">
    <property type="entry name" value="SprT"/>
    <property type="match status" value="1"/>
</dbReference>